<dbReference type="Pfam" id="PF09991">
    <property type="entry name" value="DUF2232"/>
    <property type="match status" value="1"/>
</dbReference>
<dbReference type="InterPro" id="IPR018710">
    <property type="entry name" value="DUF2232"/>
</dbReference>
<organism evidence="2 3">
    <name type="scientific">Paenibacillus riograndensis SBR5</name>
    <dbReference type="NCBI Taxonomy" id="1073571"/>
    <lineage>
        <taxon>Bacteria</taxon>
        <taxon>Bacillati</taxon>
        <taxon>Bacillota</taxon>
        <taxon>Bacilli</taxon>
        <taxon>Bacillales</taxon>
        <taxon>Paenibacillaceae</taxon>
        <taxon>Paenibacillus</taxon>
        <taxon>Paenibacillus sonchi group</taxon>
    </lineage>
</organism>
<dbReference type="EMBL" id="LN831776">
    <property type="protein sequence ID" value="CQR59140.1"/>
    <property type="molecule type" value="Genomic_DNA"/>
</dbReference>
<accession>A0A0E4HGI1</accession>
<feature type="transmembrane region" description="Helical" evidence="1">
    <location>
        <begin position="49"/>
        <end position="75"/>
    </location>
</feature>
<feature type="transmembrane region" description="Helical" evidence="1">
    <location>
        <begin position="166"/>
        <end position="190"/>
    </location>
</feature>
<name>A0A0E4HGI1_9BACL</name>
<dbReference type="KEGG" id="pri:PRIO_6793"/>
<keyword evidence="1" id="KW-0472">Membrane</keyword>
<evidence type="ECO:0008006" key="4">
    <source>
        <dbReference type="Google" id="ProtNLM"/>
    </source>
</evidence>
<reference evidence="3" key="1">
    <citation type="submission" date="2015-03" db="EMBL/GenBank/DDBJ databases">
        <authorList>
            <person name="Wibberg D."/>
        </authorList>
    </citation>
    <scope>NUCLEOTIDE SEQUENCE [LARGE SCALE GENOMIC DNA]</scope>
</reference>
<dbReference type="HOGENOM" id="CLU_068641_3_0_9"/>
<dbReference type="PANTHER" id="PTHR41324:SF1">
    <property type="entry name" value="DUF2232 DOMAIN-CONTAINING PROTEIN"/>
    <property type="match status" value="1"/>
</dbReference>
<feature type="transmembrane region" description="Helical" evidence="1">
    <location>
        <begin position="211"/>
        <end position="229"/>
    </location>
</feature>
<dbReference type="RefSeq" id="WP_020425707.1">
    <property type="nucleotide sequence ID" value="NZ_AGBD01000026.1"/>
</dbReference>
<dbReference type="Proteomes" id="UP000033163">
    <property type="component" value="Chromosome I"/>
</dbReference>
<gene>
    <name evidence="2" type="ORF">PRIO_6793</name>
</gene>
<feature type="transmembrane region" description="Helical" evidence="1">
    <location>
        <begin position="95"/>
        <end position="117"/>
    </location>
</feature>
<proteinExistence type="predicted"/>
<evidence type="ECO:0000256" key="1">
    <source>
        <dbReference type="SAM" id="Phobius"/>
    </source>
</evidence>
<feature type="transmembrane region" description="Helical" evidence="1">
    <location>
        <begin position="269"/>
        <end position="294"/>
    </location>
</feature>
<sequence length="305" mass="34293">MKFRWTSVAWSIAYLLLLLSLSTPLLIITTLFMIIPAVVLFTTLNTKQFIIHILPVLLIVGLITPVYVLIAVYFLIPALVMGRWYKKRSSAMSTLLAGMITILGEFLLLLLLGTALFNFDLTTYVNDVLQMVNSPLSELGAGNPLMSELKLSSEDVSTISHMTVQIIPMTLIISSFMIAVITHSIVRPILNSMEYAVPRMKPAREWRLPRSFIWYYLLGVVLSLVFGGADSGFMPMISDNLLPLLRIAFIIQTIGFLFFLVYERKWSKVVALLLAIPVILMPGLWIIGIVDLAFPLRELVTKSKR</sequence>
<feature type="transmembrane region" description="Helical" evidence="1">
    <location>
        <begin position="241"/>
        <end position="262"/>
    </location>
</feature>
<dbReference type="PANTHER" id="PTHR41324">
    <property type="entry name" value="MEMBRANE PROTEIN-RELATED"/>
    <property type="match status" value="1"/>
</dbReference>
<evidence type="ECO:0000313" key="2">
    <source>
        <dbReference type="EMBL" id="CQR59140.1"/>
    </source>
</evidence>
<protein>
    <recommendedName>
        <fullName evidence="4">DUF2232 domain-containing protein</fullName>
    </recommendedName>
</protein>
<keyword evidence="1" id="KW-1133">Transmembrane helix</keyword>
<feature type="transmembrane region" description="Helical" evidence="1">
    <location>
        <begin position="12"/>
        <end position="43"/>
    </location>
</feature>
<dbReference type="STRING" id="483937.AMQ84_06895"/>
<keyword evidence="1" id="KW-0812">Transmembrane</keyword>
<dbReference type="PATRIC" id="fig|1073571.4.peg.7263"/>
<dbReference type="AlphaFoldDB" id="A0A0E4HGI1"/>
<evidence type="ECO:0000313" key="3">
    <source>
        <dbReference type="Proteomes" id="UP000033163"/>
    </source>
</evidence>